<evidence type="ECO:0000256" key="5">
    <source>
        <dbReference type="ARBA" id="ARBA00022692"/>
    </source>
</evidence>
<comment type="subcellular location">
    <subcellularLocation>
        <location evidence="1">Cell inner membrane</location>
        <topology evidence="1">Multi-pass membrane protein</topology>
    </subcellularLocation>
    <subcellularLocation>
        <location evidence="8">Cell membrane</location>
        <topology evidence="8">Multi-pass membrane protein</topology>
    </subcellularLocation>
</comment>
<protein>
    <submittedName>
        <fullName evidence="10">Amino acid ABC transporter, permease protein</fullName>
    </submittedName>
</protein>
<accession>A0A0T7GGN2</accession>
<reference evidence="10 11" key="1">
    <citation type="submission" date="2014-08" db="EMBL/GenBank/DDBJ databases">
        <authorList>
            <person name="Chen Y.-H."/>
        </authorList>
    </citation>
    <scope>NUCLEOTIDE SEQUENCE [LARGE SCALE GENOMIC DNA]</scope>
</reference>
<dbReference type="InterPro" id="IPR000515">
    <property type="entry name" value="MetI-like"/>
</dbReference>
<evidence type="ECO:0000256" key="6">
    <source>
        <dbReference type="ARBA" id="ARBA00022989"/>
    </source>
</evidence>
<proteinExistence type="inferred from homology"/>
<evidence type="ECO:0000256" key="1">
    <source>
        <dbReference type="ARBA" id="ARBA00004429"/>
    </source>
</evidence>
<dbReference type="CDD" id="cd06261">
    <property type="entry name" value="TM_PBP2"/>
    <property type="match status" value="1"/>
</dbReference>
<name>A0A0T7GGN2_NEOGA</name>
<keyword evidence="7 8" id="KW-0472">Membrane</keyword>
<dbReference type="PROSITE" id="PS50928">
    <property type="entry name" value="ABC_TM1"/>
    <property type="match status" value="1"/>
</dbReference>
<dbReference type="InterPro" id="IPR010065">
    <property type="entry name" value="AA_ABC_transptr_permease_3TM"/>
</dbReference>
<evidence type="ECO:0000256" key="8">
    <source>
        <dbReference type="RuleBase" id="RU363032"/>
    </source>
</evidence>
<evidence type="ECO:0000313" key="10">
    <source>
        <dbReference type="EMBL" id="CDZ46424.1"/>
    </source>
</evidence>
<dbReference type="SUPFAM" id="SSF161098">
    <property type="entry name" value="MetI-like"/>
    <property type="match status" value="1"/>
</dbReference>
<dbReference type="AlphaFoldDB" id="A0A0T7GGN2"/>
<dbReference type="GO" id="GO:0043190">
    <property type="term" value="C:ATP-binding cassette (ABC) transporter complex"/>
    <property type="evidence" value="ECO:0007669"/>
    <property type="project" value="InterPro"/>
</dbReference>
<evidence type="ECO:0000256" key="7">
    <source>
        <dbReference type="ARBA" id="ARBA00023136"/>
    </source>
</evidence>
<feature type="transmembrane region" description="Helical" evidence="8">
    <location>
        <begin position="12"/>
        <end position="45"/>
    </location>
</feature>
<feature type="transmembrane region" description="Helical" evidence="8">
    <location>
        <begin position="57"/>
        <end position="78"/>
    </location>
</feature>
<dbReference type="EMBL" id="CCRK01000002">
    <property type="protein sequence ID" value="CDZ46424.1"/>
    <property type="molecule type" value="Genomic_DNA"/>
</dbReference>
<keyword evidence="3 8" id="KW-0813">Transport</keyword>
<keyword evidence="5 8" id="KW-0812">Transmembrane</keyword>
<feature type="transmembrane region" description="Helical" evidence="8">
    <location>
        <begin position="141"/>
        <end position="166"/>
    </location>
</feature>
<dbReference type="InterPro" id="IPR043429">
    <property type="entry name" value="ArtM/GltK/GlnP/TcyL/YhdX-like"/>
</dbReference>
<dbReference type="InterPro" id="IPR035906">
    <property type="entry name" value="MetI-like_sf"/>
</dbReference>
<dbReference type="GO" id="GO:0006865">
    <property type="term" value="P:amino acid transport"/>
    <property type="evidence" value="ECO:0007669"/>
    <property type="project" value="TreeGrafter"/>
</dbReference>
<evidence type="ECO:0000256" key="4">
    <source>
        <dbReference type="ARBA" id="ARBA00022475"/>
    </source>
</evidence>
<feature type="transmembrane region" description="Helical" evidence="8">
    <location>
        <begin position="186"/>
        <end position="207"/>
    </location>
</feature>
<evidence type="ECO:0000256" key="3">
    <source>
        <dbReference type="ARBA" id="ARBA00022448"/>
    </source>
</evidence>
<comment type="similarity">
    <text evidence="2">Belongs to the binding-protein-dependent transport system permease family. HisMQ subfamily.</text>
</comment>
<dbReference type="Proteomes" id="UP000039660">
    <property type="component" value="Unassembled WGS sequence"/>
</dbReference>
<dbReference type="PANTHER" id="PTHR30614">
    <property type="entry name" value="MEMBRANE COMPONENT OF AMINO ACID ABC TRANSPORTER"/>
    <property type="match status" value="1"/>
</dbReference>
<evidence type="ECO:0000259" key="9">
    <source>
        <dbReference type="PROSITE" id="PS50928"/>
    </source>
</evidence>
<dbReference type="PANTHER" id="PTHR30614:SF34">
    <property type="entry name" value="BLR6398 PROTEIN"/>
    <property type="match status" value="1"/>
</dbReference>
<organism evidence="10 11">
    <name type="scientific">Neorhizobium galegae bv. officinalis</name>
    <dbReference type="NCBI Taxonomy" id="323656"/>
    <lineage>
        <taxon>Bacteria</taxon>
        <taxon>Pseudomonadati</taxon>
        <taxon>Pseudomonadota</taxon>
        <taxon>Alphaproteobacteria</taxon>
        <taxon>Hyphomicrobiales</taxon>
        <taxon>Rhizobiaceae</taxon>
        <taxon>Rhizobium/Agrobacterium group</taxon>
        <taxon>Neorhizobium</taxon>
    </lineage>
</organism>
<dbReference type="GO" id="GO:0022857">
    <property type="term" value="F:transmembrane transporter activity"/>
    <property type="evidence" value="ECO:0007669"/>
    <property type="project" value="InterPro"/>
</dbReference>
<dbReference type="Pfam" id="PF00528">
    <property type="entry name" value="BPD_transp_1"/>
    <property type="match status" value="1"/>
</dbReference>
<evidence type="ECO:0000256" key="2">
    <source>
        <dbReference type="ARBA" id="ARBA00010072"/>
    </source>
</evidence>
<keyword evidence="4" id="KW-1003">Cell membrane</keyword>
<gene>
    <name evidence="10" type="ORF">NGAL_HAMBI1189_14030</name>
</gene>
<sequence length="220" mass="24004">MPLIRPFGINEFWIIVFAAQWTIALSAIAFAGGGIGGLLIALLRVSGAKLPRLIATGFIRVFQGTPLLMQLFLVFFGMNILGFAINPWLAATVALTLHASAFLGEIWRGCIEAVPPGQREAATALGLRYYNRMRYIVLPQALKIAVAPTVGFLVQLIKGTSLAAIIGFTELTRQGQIINNATFSPFMVFGTVAAVYFVLCWPLSVLARRMELRFSRATAR</sequence>
<evidence type="ECO:0000313" key="11">
    <source>
        <dbReference type="Proteomes" id="UP000039660"/>
    </source>
</evidence>
<dbReference type="Gene3D" id="1.10.3720.10">
    <property type="entry name" value="MetI-like"/>
    <property type="match status" value="1"/>
</dbReference>
<keyword evidence="6 8" id="KW-1133">Transmembrane helix</keyword>
<feature type="domain" description="ABC transmembrane type-1" evidence="9">
    <location>
        <begin position="19"/>
        <end position="207"/>
    </location>
</feature>
<dbReference type="NCBIfam" id="TIGR01726">
    <property type="entry name" value="HEQRo_perm_3TM"/>
    <property type="match status" value="1"/>
</dbReference>